<dbReference type="Proteomes" id="UP000044602">
    <property type="component" value="Unassembled WGS sequence"/>
</dbReference>
<dbReference type="STRING" id="100787.A0A0G4M110"/>
<keyword evidence="4" id="KW-1185">Reference proteome</keyword>
<feature type="coiled-coil region" evidence="1">
    <location>
        <begin position="347"/>
        <end position="374"/>
    </location>
</feature>
<gene>
    <name evidence="3" type="ORF">BN1708_004415</name>
</gene>
<proteinExistence type="predicted"/>
<reference evidence="3 4" key="1">
    <citation type="submission" date="2015-05" db="EMBL/GenBank/DDBJ databases">
        <authorList>
            <person name="Wang D.B."/>
            <person name="Wang M."/>
        </authorList>
    </citation>
    <scope>NUCLEOTIDE SEQUENCE [LARGE SCALE GENOMIC DNA]</scope>
    <source>
        <strain evidence="3">VL1</strain>
    </source>
</reference>
<dbReference type="AlphaFoldDB" id="A0A0G4M110"/>
<feature type="region of interest" description="Disordered" evidence="2">
    <location>
        <begin position="190"/>
        <end position="223"/>
    </location>
</feature>
<evidence type="ECO:0000256" key="2">
    <source>
        <dbReference type="SAM" id="MobiDB-lite"/>
    </source>
</evidence>
<dbReference type="EMBL" id="CVQH01020418">
    <property type="protein sequence ID" value="CRK27525.1"/>
    <property type="molecule type" value="Genomic_DNA"/>
</dbReference>
<organism evidence="3 4">
    <name type="scientific">Verticillium longisporum</name>
    <name type="common">Verticillium dahliae var. longisporum</name>
    <dbReference type="NCBI Taxonomy" id="100787"/>
    <lineage>
        <taxon>Eukaryota</taxon>
        <taxon>Fungi</taxon>
        <taxon>Dikarya</taxon>
        <taxon>Ascomycota</taxon>
        <taxon>Pezizomycotina</taxon>
        <taxon>Sordariomycetes</taxon>
        <taxon>Hypocreomycetidae</taxon>
        <taxon>Glomerellales</taxon>
        <taxon>Plectosphaerellaceae</taxon>
        <taxon>Verticillium</taxon>
    </lineage>
</organism>
<keyword evidence="1" id="KW-0175">Coiled coil</keyword>
<accession>A0A0G4M110</accession>
<evidence type="ECO:0000256" key="1">
    <source>
        <dbReference type="SAM" id="Coils"/>
    </source>
</evidence>
<feature type="compositionally biased region" description="Pro residues" evidence="2">
    <location>
        <begin position="78"/>
        <end position="100"/>
    </location>
</feature>
<protein>
    <submittedName>
        <fullName evidence="3">Uncharacterized protein</fullName>
    </submittedName>
</protein>
<evidence type="ECO:0000313" key="3">
    <source>
        <dbReference type="EMBL" id="CRK27525.1"/>
    </source>
</evidence>
<feature type="compositionally biased region" description="Basic and acidic residues" evidence="2">
    <location>
        <begin position="200"/>
        <end position="210"/>
    </location>
</feature>
<feature type="coiled-coil region" evidence="1">
    <location>
        <begin position="289"/>
        <end position="316"/>
    </location>
</feature>
<feature type="region of interest" description="Disordered" evidence="2">
    <location>
        <begin position="28"/>
        <end position="138"/>
    </location>
</feature>
<feature type="compositionally biased region" description="Polar residues" evidence="2">
    <location>
        <begin position="28"/>
        <end position="61"/>
    </location>
</feature>
<feature type="compositionally biased region" description="Polar residues" evidence="2">
    <location>
        <begin position="104"/>
        <end position="135"/>
    </location>
</feature>
<evidence type="ECO:0000313" key="4">
    <source>
        <dbReference type="Proteomes" id="UP000044602"/>
    </source>
</evidence>
<sequence>MATTCRTACCFPNPPFLDQRVQTSILTSAFPQQSRLDNTTTWPTDGSSRSSNEAPLPTSTTELRDTDGMLPGTLAIPHRPPTSSPLSPPLPLPPPPPPRPSRPKQQTSNDVPNSKPNLPNISLSRPLLPTSQPQNEPLLDRRRLGLPAEQLAPQPWRLDQHDELHELGARRSSMLTTLTPPLPFQAEYSEEHDDLTDADSTERESDHDHAFPPLPPTAGTPAAIMRKRKDITAKIRHHMARFTQNDSISSPHIAAPEANYEHYSDVEIQRLWTLLKQKRQQAERSRVSMAGNRKQLRDLRRRKDEADNAFMDLARRLIASSQRAELVASSTPLQIRFQEMQLLRTDYHTKETEYEGLEVDLDQLEEDSNRLEIRFFRTLAMADITTDNTKEHDVQAKAEAQESAGMRSMLMGILPDRPSVEPSVEVHPLWSDLSDAIAEMNIAQEEVDDILSSREELTYNLGLKERTNRTVSATELERLRNFRADEQVQLARLEEATTRVRELYKRCMAEAAPHEDPPYHIAFALGLPTDDEIILDDSTSDTEETFFYRRHPALLSQPHHLLRREPLTVLSNLKQVAKSHMNTVHRGDQMRAAFKEYEISCLLRDTKTMNKTDYINRWLLQYLRISPLQVEILATIFTNSTHLKIVDTQRWELDVLFQWWKDEAAIRSVESISKSALTATVDSSAHPPNDGFSFLGSSHSSRIRGTASEPPNNTFAKHDIWETRSHLSGHFGSEATSDVLHLGSWSEEYPNKASTIVSDFGPTFETSSSFGG</sequence>
<name>A0A0G4M110_VERLO</name>
<feature type="compositionally biased region" description="Acidic residues" evidence="2">
    <location>
        <begin position="190"/>
        <end position="199"/>
    </location>
</feature>